<accession>A0A6J7EU72</accession>
<feature type="domain" description="EamA" evidence="6">
    <location>
        <begin position="34"/>
        <end position="163"/>
    </location>
</feature>
<reference evidence="7" key="1">
    <citation type="submission" date="2020-05" db="EMBL/GenBank/DDBJ databases">
        <authorList>
            <person name="Chiriac C."/>
            <person name="Salcher M."/>
            <person name="Ghai R."/>
            <person name="Kavagutti S V."/>
        </authorList>
    </citation>
    <scope>NUCLEOTIDE SEQUENCE</scope>
</reference>
<feature type="transmembrane region" description="Helical" evidence="5">
    <location>
        <begin position="92"/>
        <end position="113"/>
    </location>
</feature>
<evidence type="ECO:0000256" key="4">
    <source>
        <dbReference type="ARBA" id="ARBA00023136"/>
    </source>
</evidence>
<dbReference type="PANTHER" id="PTHR32322">
    <property type="entry name" value="INNER MEMBRANE TRANSPORTER"/>
    <property type="match status" value="1"/>
</dbReference>
<feature type="transmembrane region" description="Helical" evidence="5">
    <location>
        <begin position="269"/>
        <end position="289"/>
    </location>
</feature>
<dbReference type="SUPFAM" id="SSF103481">
    <property type="entry name" value="Multidrug resistance efflux transporter EmrE"/>
    <property type="match status" value="2"/>
</dbReference>
<evidence type="ECO:0000313" key="7">
    <source>
        <dbReference type="EMBL" id="CAB4884615.1"/>
    </source>
</evidence>
<feature type="transmembrane region" description="Helical" evidence="5">
    <location>
        <begin position="246"/>
        <end position="263"/>
    </location>
</feature>
<dbReference type="GO" id="GO:0016020">
    <property type="term" value="C:membrane"/>
    <property type="evidence" value="ECO:0007669"/>
    <property type="project" value="UniProtKB-SubCell"/>
</dbReference>
<evidence type="ECO:0000256" key="1">
    <source>
        <dbReference type="ARBA" id="ARBA00004141"/>
    </source>
</evidence>
<feature type="transmembrane region" description="Helical" evidence="5">
    <location>
        <begin position="30"/>
        <end position="50"/>
    </location>
</feature>
<dbReference type="InterPro" id="IPR050638">
    <property type="entry name" value="AA-Vitamin_Transporters"/>
</dbReference>
<feature type="transmembrane region" description="Helical" evidence="5">
    <location>
        <begin position="301"/>
        <end position="319"/>
    </location>
</feature>
<feature type="transmembrane region" description="Helical" evidence="5">
    <location>
        <begin position="145"/>
        <end position="166"/>
    </location>
</feature>
<gene>
    <name evidence="7" type="ORF">UFOPK3376_01946</name>
</gene>
<dbReference type="Pfam" id="PF00892">
    <property type="entry name" value="EamA"/>
    <property type="match status" value="2"/>
</dbReference>
<dbReference type="InterPro" id="IPR037185">
    <property type="entry name" value="EmrE-like"/>
</dbReference>
<keyword evidence="3 5" id="KW-1133">Transmembrane helix</keyword>
<sequence>MVRVARVGRGAGTRGAGVARPFPGAALFTVWVPVLLAFACAVVYGVADYCGGRATRNASSTVVSLIGQIASLILVGTIVLIAGTSVPGWHDWAWGGLAGVATAVALGSFYHALSHGAMTVVAPITAVTSAAIPIAFGLITGERPGVLAIFGMVLGVAAVALVSGAIGPRHTTTPRVTLLLALVAGTGFAVIFVALDRTSSKSGMWPLVAARIVSISLAATVVFAGRQRSAAARIPLPALRSESWRLAVIAGIFDMSANVLYVLAVRRGLLSIVVVVAALYPVSTVCLAFGIDKERASRWQFSGMALAVGALVLVSLGKAG</sequence>
<feature type="transmembrane region" description="Helical" evidence="5">
    <location>
        <begin position="178"/>
        <end position="195"/>
    </location>
</feature>
<feature type="transmembrane region" description="Helical" evidence="5">
    <location>
        <begin position="120"/>
        <end position="139"/>
    </location>
</feature>
<dbReference type="AlphaFoldDB" id="A0A6J7EU72"/>
<dbReference type="EMBL" id="CAFBLP010000051">
    <property type="protein sequence ID" value="CAB4884615.1"/>
    <property type="molecule type" value="Genomic_DNA"/>
</dbReference>
<keyword evidence="2 5" id="KW-0812">Transmembrane</keyword>
<proteinExistence type="predicted"/>
<feature type="transmembrane region" description="Helical" evidence="5">
    <location>
        <begin position="207"/>
        <end position="225"/>
    </location>
</feature>
<feature type="domain" description="EamA" evidence="6">
    <location>
        <begin position="178"/>
        <end position="315"/>
    </location>
</feature>
<dbReference type="InterPro" id="IPR000620">
    <property type="entry name" value="EamA_dom"/>
</dbReference>
<feature type="transmembrane region" description="Helical" evidence="5">
    <location>
        <begin position="62"/>
        <end position="86"/>
    </location>
</feature>
<dbReference type="PANTHER" id="PTHR32322:SF2">
    <property type="entry name" value="EAMA DOMAIN-CONTAINING PROTEIN"/>
    <property type="match status" value="1"/>
</dbReference>
<name>A0A6J7EU72_9ZZZZ</name>
<evidence type="ECO:0000256" key="2">
    <source>
        <dbReference type="ARBA" id="ARBA00022692"/>
    </source>
</evidence>
<evidence type="ECO:0000256" key="3">
    <source>
        <dbReference type="ARBA" id="ARBA00022989"/>
    </source>
</evidence>
<comment type="subcellular location">
    <subcellularLocation>
        <location evidence="1">Membrane</location>
        <topology evidence="1">Multi-pass membrane protein</topology>
    </subcellularLocation>
</comment>
<protein>
    <submittedName>
        <fullName evidence="7">Unannotated protein</fullName>
    </submittedName>
</protein>
<organism evidence="7">
    <name type="scientific">freshwater metagenome</name>
    <dbReference type="NCBI Taxonomy" id="449393"/>
    <lineage>
        <taxon>unclassified sequences</taxon>
        <taxon>metagenomes</taxon>
        <taxon>ecological metagenomes</taxon>
    </lineage>
</organism>
<keyword evidence="4 5" id="KW-0472">Membrane</keyword>
<evidence type="ECO:0000259" key="6">
    <source>
        <dbReference type="Pfam" id="PF00892"/>
    </source>
</evidence>
<evidence type="ECO:0000256" key="5">
    <source>
        <dbReference type="SAM" id="Phobius"/>
    </source>
</evidence>